<name>A0AAV5TUR3_9BILA</name>
<evidence type="ECO:0000313" key="2">
    <source>
        <dbReference type="EMBL" id="GMS98255.1"/>
    </source>
</evidence>
<gene>
    <name evidence="2" type="ORF">PENTCL1PPCAC_20430</name>
    <name evidence="3" type="ORF">PENTCL1PPCAC_30876</name>
</gene>
<dbReference type="Proteomes" id="UP001432027">
    <property type="component" value="Unassembled WGS sequence"/>
</dbReference>
<dbReference type="EMBL" id="BTSX01000005">
    <property type="protein sequence ID" value="GMS98255.1"/>
    <property type="molecule type" value="Genomic_DNA"/>
</dbReference>
<dbReference type="EMBL" id="BTSX01000170">
    <property type="protein sequence ID" value="GMT08702.1"/>
    <property type="molecule type" value="Genomic_DNA"/>
</dbReference>
<keyword evidence="1" id="KW-1133">Transmembrane helix</keyword>
<protein>
    <recommendedName>
        <fullName evidence="5">G protein-coupled receptor</fullName>
    </recommendedName>
</protein>
<keyword evidence="4" id="KW-1185">Reference proteome</keyword>
<sequence length="140" mass="16640">VNYSHEQALLFLVSCVLYPPWHPLLILLRQFLLLVLGQLLICEERRRNVWIYQFQSTSRIQLPFTLQTSFVQRSLCAAQIPDLNRLQGQMDPSQLCEYHDVHIFVLKETSKICMVPSEQPYSYKFSVNIKNFYFFFQSNM</sequence>
<evidence type="ECO:0008006" key="5">
    <source>
        <dbReference type="Google" id="ProtNLM"/>
    </source>
</evidence>
<keyword evidence="1" id="KW-0472">Membrane</keyword>
<comment type="caution">
    <text evidence="2">The sequence shown here is derived from an EMBL/GenBank/DDBJ whole genome shotgun (WGS) entry which is preliminary data.</text>
</comment>
<feature type="non-terminal residue" evidence="2">
    <location>
        <position position="1"/>
    </location>
</feature>
<reference evidence="2" key="1">
    <citation type="submission" date="2023-10" db="EMBL/GenBank/DDBJ databases">
        <title>Genome assembly of Pristionchus species.</title>
        <authorList>
            <person name="Yoshida K."/>
            <person name="Sommer R.J."/>
        </authorList>
    </citation>
    <scope>NUCLEOTIDE SEQUENCE</scope>
    <source>
        <strain evidence="2">RS0144</strain>
    </source>
</reference>
<proteinExistence type="predicted"/>
<accession>A0AAV5TUR3</accession>
<evidence type="ECO:0000313" key="4">
    <source>
        <dbReference type="Proteomes" id="UP001432027"/>
    </source>
</evidence>
<evidence type="ECO:0000313" key="3">
    <source>
        <dbReference type="EMBL" id="GMT08702.1"/>
    </source>
</evidence>
<dbReference type="AlphaFoldDB" id="A0AAV5TUR3"/>
<feature type="transmembrane region" description="Helical" evidence="1">
    <location>
        <begin position="20"/>
        <end position="41"/>
    </location>
</feature>
<evidence type="ECO:0000256" key="1">
    <source>
        <dbReference type="SAM" id="Phobius"/>
    </source>
</evidence>
<keyword evidence="1" id="KW-0812">Transmembrane</keyword>
<organism evidence="2 4">
    <name type="scientific">Pristionchus entomophagus</name>
    <dbReference type="NCBI Taxonomy" id="358040"/>
    <lineage>
        <taxon>Eukaryota</taxon>
        <taxon>Metazoa</taxon>
        <taxon>Ecdysozoa</taxon>
        <taxon>Nematoda</taxon>
        <taxon>Chromadorea</taxon>
        <taxon>Rhabditida</taxon>
        <taxon>Rhabditina</taxon>
        <taxon>Diplogasteromorpha</taxon>
        <taxon>Diplogasteroidea</taxon>
        <taxon>Neodiplogasteridae</taxon>
        <taxon>Pristionchus</taxon>
    </lineage>
</organism>